<feature type="region of interest" description="Disordered" evidence="5">
    <location>
        <begin position="68"/>
        <end position="100"/>
    </location>
</feature>
<evidence type="ECO:0000256" key="3">
    <source>
        <dbReference type="ARBA" id="ARBA00023125"/>
    </source>
</evidence>
<dbReference type="CDD" id="cd00067">
    <property type="entry name" value="GAL4"/>
    <property type="match status" value="1"/>
</dbReference>
<feature type="compositionally biased region" description="Polar residues" evidence="5">
    <location>
        <begin position="80"/>
        <end position="97"/>
    </location>
</feature>
<evidence type="ECO:0000259" key="6">
    <source>
        <dbReference type="SMART" id="SM00906"/>
    </source>
</evidence>
<dbReference type="InterPro" id="IPR007219">
    <property type="entry name" value="XnlR_reg_dom"/>
</dbReference>
<dbReference type="AlphaFoldDB" id="A0A261XZ44"/>
<dbReference type="InterPro" id="IPR036864">
    <property type="entry name" value="Zn2-C6_fun-type_DNA-bd_sf"/>
</dbReference>
<keyword evidence="2" id="KW-0479">Metal-binding</keyword>
<comment type="subcellular location">
    <subcellularLocation>
        <location evidence="1">Nucleus</location>
    </subcellularLocation>
</comment>
<evidence type="ECO:0000256" key="4">
    <source>
        <dbReference type="ARBA" id="ARBA00023242"/>
    </source>
</evidence>
<dbReference type="GO" id="GO:0003677">
    <property type="term" value="F:DNA binding"/>
    <property type="evidence" value="ECO:0007669"/>
    <property type="project" value="UniProtKB-KW"/>
</dbReference>
<feature type="compositionally biased region" description="Polar residues" evidence="5">
    <location>
        <begin position="682"/>
        <end position="725"/>
    </location>
</feature>
<keyword evidence="4" id="KW-0539">Nucleus</keyword>
<evidence type="ECO:0000313" key="8">
    <source>
        <dbReference type="Proteomes" id="UP000242875"/>
    </source>
</evidence>
<evidence type="ECO:0000313" key="7">
    <source>
        <dbReference type="EMBL" id="OZJ03524.1"/>
    </source>
</evidence>
<comment type="caution">
    <text evidence="7">The sequence shown here is derived from an EMBL/GenBank/DDBJ whole genome shotgun (WGS) entry which is preliminary data.</text>
</comment>
<evidence type="ECO:0000256" key="5">
    <source>
        <dbReference type="SAM" id="MobiDB-lite"/>
    </source>
</evidence>
<accession>A0A261XZ44</accession>
<dbReference type="Proteomes" id="UP000242875">
    <property type="component" value="Unassembled WGS sequence"/>
</dbReference>
<reference evidence="7 8" key="1">
    <citation type="journal article" date="2017" name="Mycologia">
        <title>Bifiguratus adelaidae, gen. et sp. nov., a new member of Mucoromycotina in endophytic and soil-dwelling habitats.</title>
        <authorList>
            <person name="Torres-Cruz T.J."/>
            <person name="Billingsley Tobias T.L."/>
            <person name="Almatruk M."/>
            <person name="Hesse C."/>
            <person name="Kuske C.R."/>
            <person name="Desiro A."/>
            <person name="Benucci G.M."/>
            <person name="Bonito G."/>
            <person name="Stajich J.E."/>
            <person name="Dunlap C."/>
            <person name="Arnold A.E."/>
            <person name="Porras-Alfaro A."/>
        </authorList>
    </citation>
    <scope>NUCLEOTIDE SEQUENCE [LARGE SCALE GENOMIC DNA]</scope>
    <source>
        <strain evidence="7 8">AZ0501</strain>
    </source>
</reference>
<dbReference type="SUPFAM" id="SSF57701">
    <property type="entry name" value="Zn2/Cys6 DNA-binding domain"/>
    <property type="match status" value="1"/>
</dbReference>
<dbReference type="PANTHER" id="PTHR46910">
    <property type="entry name" value="TRANSCRIPTION FACTOR PDR1"/>
    <property type="match status" value="1"/>
</dbReference>
<feature type="region of interest" description="Disordered" evidence="5">
    <location>
        <begin position="175"/>
        <end position="195"/>
    </location>
</feature>
<dbReference type="GO" id="GO:0005634">
    <property type="term" value="C:nucleus"/>
    <property type="evidence" value="ECO:0007669"/>
    <property type="project" value="UniProtKB-SubCell"/>
</dbReference>
<sequence>MRPNILSRQCFLRVVKCDFIHPRCSRCTTAHSECQYAGGPSQVDLFTFVHLNDAVNALRDRLESVETSLSQQEGIRGKGDSSNPVSRNPNQSDNVQVTHKDIADDTVPRTVCRRTLQSNSELFNTFPEARKDWSLSLTPRGIRIDTDIISIDGLYNILLSGTSVVHVQRQVKSTDGSSEISSKTSTPPIGDGMTSTDSTPILSEYIEDNALGQSIILPRNYPLWRPHHITFPIYNVWDPVDESKPQPAKREDDKQKSGSFGLYGSKTAPSLDVLSRPMQDGMISMYLDCFIAYSTPSKDDFREAYASGALDPLVLNAVLAWTVRHAAVHHNMFHEVDPIRLGDHFFAQANALLKERFLTSNFDTALALMMMYMYQFGRPTTPENKEATISQAYLYLGMCNRMILDLKLHMCQTTLTPVQQQSNKRLFWAAYFLESIISLHTERPPLIINRDRVEIDHITPLEQEDDETRYKVEFMRHRQIVAEISLSILKHAESKEPLLGNLSMLAQRLRNWLASLPSYFHYSPKDKLSKSYFQSTSFREQACLKLNLEYQFQLLQLHRPFITPPDGSPSTVGLLSKRSCRTASLAMVELLECYLELQQTWCHFTLEAIAAGSEYLQFEIGHPQTREALSNEECETITDALRRIMQCMKRSPIRSSRAVTEIISSIKATLNSAHRGSKRKSLASTDDLNSARTYSTAQSPHTIDSRQQNHPLTRSDIAVSQTSSESSTFHHYAHIPLPVTTHESHPISTPFQDPNITEEPDNSESYPSPNKLSPFIQYTDFMYTTHLMDGSNDLMRHFPSELPMQQVSMPNSLTDPNGVFYPPWSSMYLGYPND</sequence>
<dbReference type="InterPro" id="IPR050987">
    <property type="entry name" value="AtrR-like"/>
</dbReference>
<feature type="region of interest" description="Disordered" evidence="5">
    <location>
        <begin position="242"/>
        <end position="263"/>
    </location>
</feature>
<dbReference type="EMBL" id="MVBO01000081">
    <property type="protein sequence ID" value="OZJ03524.1"/>
    <property type="molecule type" value="Genomic_DNA"/>
</dbReference>
<dbReference type="CDD" id="cd12148">
    <property type="entry name" value="fungal_TF_MHR"/>
    <property type="match status" value="1"/>
</dbReference>
<evidence type="ECO:0000256" key="2">
    <source>
        <dbReference type="ARBA" id="ARBA00022723"/>
    </source>
</evidence>
<organism evidence="7 8">
    <name type="scientific">Bifiguratus adelaidae</name>
    <dbReference type="NCBI Taxonomy" id="1938954"/>
    <lineage>
        <taxon>Eukaryota</taxon>
        <taxon>Fungi</taxon>
        <taxon>Fungi incertae sedis</taxon>
        <taxon>Mucoromycota</taxon>
        <taxon>Mucoromycotina</taxon>
        <taxon>Endogonomycetes</taxon>
        <taxon>Endogonales</taxon>
        <taxon>Endogonales incertae sedis</taxon>
        <taxon>Bifiguratus</taxon>
    </lineage>
</organism>
<feature type="region of interest" description="Disordered" evidence="5">
    <location>
        <begin position="739"/>
        <end position="770"/>
    </location>
</feature>
<evidence type="ECO:0000256" key="1">
    <source>
        <dbReference type="ARBA" id="ARBA00004123"/>
    </source>
</evidence>
<dbReference type="InterPro" id="IPR001138">
    <property type="entry name" value="Zn2Cys6_DnaBD"/>
</dbReference>
<dbReference type="Gene3D" id="4.10.240.10">
    <property type="entry name" value="Zn(2)-C6 fungal-type DNA-binding domain"/>
    <property type="match status" value="1"/>
</dbReference>
<dbReference type="Pfam" id="PF04082">
    <property type="entry name" value="Fungal_trans"/>
    <property type="match status" value="1"/>
</dbReference>
<keyword evidence="8" id="KW-1185">Reference proteome</keyword>
<dbReference type="GO" id="GO:0000981">
    <property type="term" value="F:DNA-binding transcription factor activity, RNA polymerase II-specific"/>
    <property type="evidence" value="ECO:0007669"/>
    <property type="project" value="InterPro"/>
</dbReference>
<dbReference type="GO" id="GO:0008270">
    <property type="term" value="F:zinc ion binding"/>
    <property type="evidence" value="ECO:0007669"/>
    <property type="project" value="InterPro"/>
</dbReference>
<gene>
    <name evidence="7" type="ORF">BZG36_03410</name>
</gene>
<feature type="compositionally biased region" description="Basic and acidic residues" evidence="5">
    <location>
        <begin position="242"/>
        <end position="256"/>
    </location>
</feature>
<dbReference type="SMART" id="SM00906">
    <property type="entry name" value="Fungal_trans"/>
    <property type="match status" value="1"/>
</dbReference>
<feature type="domain" description="Xylanolytic transcriptional activator regulatory" evidence="6">
    <location>
        <begin position="392"/>
        <end position="466"/>
    </location>
</feature>
<keyword evidence="3" id="KW-0238">DNA-binding</keyword>
<name>A0A261XZ44_9FUNG</name>
<feature type="region of interest" description="Disordered" evidence="5">
    <location>
        <begin position="674"/>
        <end position="725"/>
    </location>
</feature>
<proteinExistence type="predicted"/>
<dbReference type="OrthoDB" id="4161332at2759"/>
<dbReference type="PANTHER" id="PTHR46910:SF3">
    <property type="entry name" value="HALOTOLERANCE PROTEIN 9-RELATED"/>
    <property type="match status" value="1"/>
</dbReference>
<protein>
    <recommendedName>
        <fullName evidence="6">Xylanolytic transcriptional activator regulatory domain-containing protein</fullName>
    </recommendedName>
</protein>
<feature type="compositionally biased region" description="Polar residues" evidence="5">
    <location>
        <begin position="746"/>
        <end position="755"/>
    </location>
</feature>
<dbReference type="GO" id="GO:0006351">
    <property type="term" value="P:DNA-templated transcription"/>
    <property type="evidence" value="ECO:0007669"/>
    <property type="project" value="InterPro"/>
</dbReference>